<reference evidence="2" key="1">
    <citation type="submission" date="2020-01" db="EMBL/GenBank/DDBJ databases">
        <title>Insect and environment-associated Actinomycetes.</title>
        <authorList>
            <person name="Currrie C."/>
            <person name="Chevrette M."/>
            <person name="Carlson C."/>
            <person name="Stubbendieck R."/>
            <person name="Wendt-Pienkowski E."/>
        </authorList>
    </citation>
    <scope>NUCLEOTIDE SEQUENCE</scope>
    <source>
        <strain evidence="2">SID7499</strain>
    </source>
</reference>
<feature type="domain" description="Alpha-1,6-glucosidases pullulanase-type C-terminal" evidence="1">
    <location>
        <begin position="2"/>
        <end position="77"/>
    </location>
</feature>
<dbReference type="SUPFAM" id="SSF51011">
    <property type="entry name" value="Glycosyl hydrolase domain"/>
    <property type="match status" value="1"/>
</dbReference>
<organism evidence="2">
    <name type="scientific">Streptomyces sp. SID7499</name>
    <dbReference type="NCBI Taxonomy" id="2706086"/>
    <lineage>
        <taxon>Bacteria</taxon>
        <taxon>Bacillati</taxon>
        <taxon>Actinomycetota</taxon>
        <taxon>Actinomycetes</taxon>
        <taxon>Kitasatosporales</taxon>
        <taxon>Streptomycetaceae</taxon>
        <taxon>Streptomyces</taxon>
    </lineage>
</organism>
<dbReference type="InterPro" id="IPR024561">
    <property type="entry name" value="Pullul_strch_C"/>
</dbReference>
<dbReference type="AlphaFoldDB" id="A0A6G3XP36"/>
<feature type="non-terminal residue" evidence="2">
    <location>
        <position position="1"/>
    </location>
</feature>
<evidence type="ECO:0000313" key="2">
    <source>
        <dbReference type="EMBL" id="NEE19424.1"/>
    </source>
</evidence>
<proteinExistence type="predicted"/>
<evidence type="ECO:0000259" key="1">
    <source>
        <dbReference type="Pfam" id="PF11852"/>
    </source>
</evidence>
<name>A0A6G3XP36_9ACTN</name>
<accession>A0A6G3XP36</accession>
<sequence length="79" mass="8184">SGTAETPGVITMRLGDLVVVLNAAPTTADQRLAAPAGKTYALHPVQAKGADSTVKRARYDGESATFTVPGRTVAVFTLR</sequence>
<gene>
    <name evidence="2" type="ORF">G3M58_74780</name>
</gene>
<comment type="caution">
    <text evidence="2">The sequence shown here is derived from an EMBL/GenBank/DDBJ whole genome shotgun (WGS) entry which is preliminary data.</text>
</comment>
<dbReference type="Pfam" id="PF11852">
    <property type="entry name" value="Pullul_strch_C"/>
    <property type="match status" value="1"/>
</dbReference>
<dbReference type="Gene3D" id="2.60.40.1180">
    <property type="entry name" value="Golgi alpha-mannosidase II"/>
    <property type="match status" value="1"/>
</dbReference>
<dbReference type="InterPro" id="IPR013780">
    <property type="entry name" value="Glyco_hydro_b"/>
</dbReference>
<protein>
    <submittedName>
        <fullName evidence="2">DUF3372 domain-containing protein</fullName>
    </submittedName>
</protein>
<dbReference type="EMBL" id="JAAGMN010007937">
    <property type="protein sequence ID" value="NEE19424.1"/>
    <property type="molecule type" value="Genomic_DNA"/>
</dbReference>